<protein>
    <submittedName>
        <fullName evidence="2">Uncharacterized protein</fullName>
    </submittedName>
</protein>
<dbReference type="Proteomes" id="UP000250266">
    <property type="component" value="Unassembled WGS sequence"/>
</dbReference>
<reference evidence="2 3" key="1">
    <citation type="journal article" date="2016" name="Nat. Commun.">
        <title>Ectomycorrhizal ecology is imprinted in the genome of the dominant symbiotic fungus Cenococcum geophilum.</title>
        <authorList>
            <consortium name="DOE Joint Genome Institute"/>
            <person name="Peter M."/>
            <person name="Kohler A."/>
            <person name="Ohm R.A."/>
            <person name="Kuo A."/>
            <person name="Krutzmann J."/>
            <person name="Morin E."/>
            <person name="Arend M."/>
            <person name="Barry K.W."/>
            <person name="Binder M."/>
            <person name="Choi C."/>
            <person name="Clum A."/>
            <person name="Copeland A."/>
            <person name="Grisel N."/>
            <person name="Haridas S."/>
            <person name="Kipfer T."/>
            <person name="LaButti K."/>
            <person name="Lindquist E."/>
            <person name="Lipzen A."/>
            <person name="Maire R."/>
            <person name="Meier B."/>
            <person name="Mihaltcheva S."/>
            <person name="Molinier V."/>
            <person name="Murat C."/>
            <person name="Poggeler S."/>
            <person name="Quandt C.A."/>
            <person name="Sperisen C."/>
            <person name="Tritt A."/>
            <person name="Tisserant E."/>
            <person name="Crous P.W."/>
            <person name="Henrissat B."/>
            <person name="Nehls U."/>
            <person name="Egli S."/>
            <person name="Spatafora J.W."/>
            <person name="Grigoriev I.V."/>
            <person name="Martin F.M."/>
        </authorList>
    </citation>
    <scope>NUCLEOTIDE SEQUENCE [LARGE SCALE GENOMIC DNA]</scope>
    <source>
        <strain evidence="2 3">CBS 459.81</strain>
    </source>
</reference>
<dbReference type="EMBL" id="KV745845">
    <property type="protein sequence ID" value="OCK73289.1"/>
    <property type="molecule type" value="Genomic_DNA"/>
</dbReference>
<gene>
    <name evidence="2" type="ORF">K432DRAFT_313201</name>
</gene>
<keyword evidence="1" id="KW-0812">Transmembrane</keyword>
<keyword evidence="1" id="KW-1133">Transmembrane helix</keyword>
<feature type="transmembrane region" description="Helical" evidence="1">
    <location>
        <begin position="74"/>
        <end position="91"/>
    </location>
</feature>
<name>A0A8E2J8F9_9PEZI</name>
<proteinExistence type="predicted"/>
<keyword evidence="1" id="KW-0472">Membrane</keyword>
<accession>A0A8E2J8F9</accession>
<evidence type="ECO:0000256" key="1">
    <source>
        <dbReference type="SAM" id="Phobius"/>
    </source>
</evidence>
<organism evidence="2 3">
    <name type="scientific">Lepidopterella palustris CBS 459.81</name>
    <dbReference type="NCBI Taxonomy" id="1314670"/>
    <lineage>
        <taxon>Eukaryota</taxon>
        <taxon>Fungi</taxon>
        <taxon>Dikarya</taxon>
        <taxon>Ascomycota</taxon>
        <taxon>Pezizomycotina</taxon>
        <taxon>Dothideomycetes</taxon>
        <taxon>Pleosporomycetidae</taxon>
        <taxon>Mytilinidiales</taxon>
        <taxon>Argynnaceae</taxon>
        <taxon>Lepidopterella</taxon>
    </lineage>
</organism>
<keyword evidence="3" id="KW-1185">Reference proteome</keyword>
<dbReference type="AlphaFoldDB" id="A0A8E2J8F9"/>
<feature type="non-terminal residue" evidence="2">
    <location>
        <position position="162"/>
    </location>
</feature>
<sequence length="162" mass="17880">TLTLKVDNSIISTGTGNKWRTIYAFLPPHGPRTEGRRVSRLSGDSWIPSLGGFLSQSRRISASWLMVEATVTNPFYLFWALLGVYIFFVLLHEFDASTLSSPEVGAKILNQAALRRPSTSMLQRVYNFGKYGSLDLKAVTVLAIFAFTSLDHTAYSTGPSTP</sequence>
<evidence type="ECO:0000313" key="3">
    <source>
        <dbReference type="Proteomes" id="UP000250266"/>
    </source>
</evidence>
<evidence type="ECO:0000313" key="2">
    <source>
        <dbReference type="EMBL" id="OCK73289.1"/>
    </source>
</evidence>